<protein>
    <submittedName>
        <fullName evidence="1">Uncharacterized protein</fullName>
    </submittedName>
</protein>
<evidence type="ECO:0000313" key="1">
    <source>
        <dbReference type="EMBL" id="TWS97694.1"/>
    </source>
</evidence>
<keyword evidence="2" id="KW-1185">Reference proteome</keyword>
<dbReference type="Proteomes" id="UP000317430">
    <property type="component" value="Unassembled WGS sequence"/>
</dbReference>
<comment type="caution">
    <text evidence="1">The sequence shown here is derived from an EMBL/GenBank/DDBJ whole genome shotgun (WGS) entry which is preliminary data.</text>
</comment>
<gene>
    <name evidence="1" type="ORF">FRX57_05255</name>
</gene>
<name>A0A5C5SD36_9STRE</name>
<dbReference type="OrthoDB" id="2221767at2"/>
<dbReference type="RefSeq" id="WP_146567400.1">
    <property type="nucleotide sequence ID" value="NZ_VOHL01000003.1"/>
</dbReference>
<dbReference type="EMBL" id="VOHL01000003">
    <property type="protein sequence ID" value="TWS97694.1"/>
    <property type="molecule type" value="Genomic_DNA"/>
</dbReference>
<reference evidence="1 2" key="1">
    <citation type="submission" date="2019-08" db="EMBL/GenBank/DDBJ databases">
        <authorList>
            <person name="Lei W."/>
        </authorList>
    </citation>
    <scope>NUCLEOTIDE SEQUENCE [LARGE SCALE GENOMIC DNA]</scope>
    <source>
        <strain evidence="1 2">CCUG 66496</strain>
    </source>
</reference>
<proteinExistence type="predicted"/>
<dbReference type="AlphaFoldDB" id="A0A5C5SD36"/>
<evidence type="ECO:0000313" key="2">
    <source>
        <dbReference type="Proteomes" id="UP000317430"/>
    </source>
</evidence>
<accession>A0A5C5SD36</accession>
<organism evidence="1 2">
    <name type="scientific">Streptococcus cuniculipharyngis</name>
    <dbReference type="NCBI Taxonomy" id="1562651"/>
    <lineage>
        <taxon>Bacteria</taxon>
        <taxon>Bacillati</taxon>
        <taxon>Bacillota</taxon>
        <taxon>Bacilli</taxon>
        <taxon>Lactobacillales</taxon>
        <taxon>Streptococcaceae</taxon>
        <taxon>Streptococcus</taxon>
    </lineage>
</organism>
<sequence>MYLATITLSFVSTVIPTKVVLANDYATNQQTETPTVNTSPVFSSDEMNIITDKGKYSYDESMTRTAIDLSKYFGYNEYGDIILMATKEQLAQDLGITEEQALELLAISDLGARKYNFRGFVGVYLNLGPQVRKMNGWAAGVFAGGYVGWYAKQLAATGPWGAGAAALITASTAATVKWAVENGIRTVPIGKNIPGYNYSFSVNIP</sequence>